<gene>
    <name evidence="1" type="ORF">M8C21_019445</name>
</gene>
<dbReference type="EMBL" id="JAMZMK010008213">
    <property type="protein sequence ID" value="KAI7741328.1"/>
    <property type="molecule type" value="Genomic_DNA"/>
</dbReference>
<comment type="caution">
    <text evidence="1">The sequence shown here is derived from an EMBL/GenBank/DDBJ whole genome shotgun (WGS) entry which is preliminary data.</text>
</comment>
<protein>
    <submittedName>
        <fullName evidence="1">Uncharacterized protein</fullName>
    </submittedName>
</protein>
<proteinExistence type="predicted"/>
<sequence length="118" mass="13798">MNSHKRLAFLDELRLNVSIYALNLIENKFYRLQTLRTFDATSGCQLYTSCGLVCACRLERYINKDHKIALDSIDQFWRKLDFRAAKIKNEDIDLEEGLNEVRSFSTQLLCFVVTGQIR</sequence>
<dbReference type="AlphaFoldDB" id="A0AAD5GIS7"/>
<dbReference type="Proteomes" id="UP001206925">
    <property type="component" value="Unassembled WGS sequence"/>
</dbReference>
<accession>A0AAD5GIS7</accession>
<reference evidence="1" key="1">
    <citation type="submission" date="2022-06" db="EMBL/GenBank/DDBJ databases">
        <title>Uncovering the hologenomic basis of an extraordinary plant invasion.</title>
        <authorList>
            <person name="Bieker V.C."/>
            <person name="Martin M.D."/>
            <person name="Gilbert T."/>
            <person name="Hodgins K."/>
            <person name="Battlay P."/>
            <person name="Petersen B."/>
            <person name="Wilson J."/>
        </authorList>
    </citation>
    <scope>NUCLEOTIDE SEQUENCE</scope>
    <source>
        <strain evidence="1">AA19_3_7</strain>
        <tissue evidence="1">Leaf</tissue>
    </source>
</reference>
<name>A0AAD5GIS7_AMBAR</name>
<evidence type="ECO:0000313" key="2">
    <source>
        <dbReference type="Proteomes" id="UP001206925"/>
    </source>
</evidence>
<keyword evidence="2" id="KW-1185">Reference proteome</keyword>
<organism evidence="1 2">
    <name type="scientific">Ambrosia artemisiifolia</name>
    <name type="common">Common ragweed</name>
    <dbReference type="NCBI Taxonomy" id="4212"/>
    <lineage>
        <taxon>Eukaryota</taxon>
        <taxon>Viridiplantae</taxon>
        <taxon>Streptophyta</taxon>
        <taxon>Embryophyta</taxon>
        <taxon>Tracheophyta</taxon>
        <taxon>Spermatophyta</taxon>
        <taxon>Magnoliopsida</taxon>
        <taxon>eudicotyledons</taxon>
        <taxon>Gunneridae</taxon>
        <taxon>Pentapetalae</taxon>
        <taxon>asterids</taxon>
        <taxon>campanulids</taxon>
        <taxon>Asterales</taxon>
        <taxon>Asteraceae</taxon>
        <taxon>Asteroideae</taxon>
        <taxon>Heliantheae alliance</taxon>
        <taxon>Heliantheae</taxon>
        <taxon>Ambrosia</taxon>
    </lineage>
</organism>
<evidence type="ECO:0000313" key="1">
    <source>
        <dbReference type="EMBL" id="KAI7741328.1"/>
    </source>
</evidence>